<dbReference type="Pfam" id="PF00753">
    <property type="entry name" value="Lactamase_B"/>
    <property type="match status" value="1"/>
</dbReference>
<gene>
    <name evidence="3" type="ORF">J0M35_04110</name>
</gene>
<feature type="domain" description="Rhodanese" evidence="2">
    <location>
        <begin position="378"/>
        <end position="466"/>
    </location>
</feature>
<dbReference type="GO" id="GO:0070813">
    <property type="term" value="P:hydrogen sulfide metabolic process"/>
    <property type="evidence" value="ECO:0007669"/>
    <property type="project" value="TreeGrafter"/>
</dbReference>
<dbReference type="PROSITE" id="PS50206">
    <property type="entry name" value="RHODANESE_3"/>
    <property type="match status" value="2"/>
</dbReference>
<dbReference type="GO" id="GO:0006749">
    <property type="term" value="P:glutathione metabolic process"/>
    <property type="evidence" value="ECO:0007669"/>
    <property type="project" value="InterPro"/>
</dbReference>
<reference evidence="3" key="1">
    <citation type="submission" date="2021-02" db="EMBL/GenBank/DDBJ databases">
        <title>Genome-Resolved Metagenomics of a Microbial Community Performing Photosynthetic Biological Nutrient Removal.</title>
        <authorList>
            <person name="Mcdaniel E.A."/>
        </authorList>
    </citation>
    <scope>NUCLEOTIDE SEQUENCE</scope>
    <source>
        <strain evidence="3">UWPOB_OBS1</strain>
    </source>
</reference>
<dbReference type="CDD" id="cd07724">
    <property type="entry name" value="POD-like_MBL-fold"/>
    <property type="match status" value="1"/>
</dbReference>
<sequence length="477" mass="52070">MVYFKQYYLGCLAHASYVLASEGQACIIDPQRDVSEYLSELEAHSLKLKYIIETHLHADFVSGHIELAARTGASVVISHRAKAAFEHLGVKDQDKLALGKLELTILETPGHTPESICILAEAKEKSDDQFESMLFTGDTLFVGDVGRPDLVCHWGYEPAEMAAHLYDSLQNKILTLPDNTLVYPAHGAGSLCGKNISQERHSSIGEQKKFNWALKPMGKDEFIDLLTKDLPEVPKYFTKAVEKNRSGAAELAALPELEELTAQETEARQKRGALLLDVRSADEFCQGHPAGALNIGLGGQFASFSGILVDAEREKIIIGSKEQAEEAVIRLARAGLENVTGYLESTEGSPIETWKKAGLKVVSVPQLSVNELAMKLKNDPKVVVLDVRRKGEYVGGHIPGARSVPLSDLVNAVSDLDKDTTFHVICAGGYRSTMAVSLLLQHGFESLHNVQGGTMAWRKAGHDVDVKEITACQSNNK</sequence>
<evidence type="ECO:0000313" key="3">
    <source>
        <dbReference type="EMBL" id="MBN8659522.1"/>
    </source>
</evidence>
<dbReference type="EMBL" id="JAFLCK010000004">
    <property type="protein sequence ID" value="MBN8659522.1"/>
    <property type="molecule type" value="Genomic_DNA"/>
</dbReference>
<dbReference type="SMART" id="SM00450">
    <property type="entry name" value="RHOD"/>
    <property type="match status" value="2"/>
</dbReference>
<feature type="domain" description="Rhodanese" evidence="2">
    <location>
        <begin position="269"/>
        <end position="363"/>
    </location>
</feature>
<dbReference type="Gene3D" id="3.40.250.10">
    <property type="entry name" value="Rhodanese-like domain"/>
    <property type="match status" value="2"/>
</dbReference>
<dbReference type="Proteomes" id="UP000664277">
    <property type="component" value="Unassembled WGS sequence"/>
</dbReference>
<dbReference type="GO" id="GO:0004792">
    <property type="term" value="F:thiosulfate-cyanide sulfurtransferase activity"/>
    <property type="evidence" value="ECO:0007669"/>
    <property type="project" value="InterPro"/>
</dbReference>
<dbReference type="SUPFAM" id="SSF56281">
    <property type="entry name" value="Metallo-hydrolase/oxidoreductase"/>
    <property type="match status" value="1"/>
</dbReference>
<dbReference type="Pfam" id="PF00581">
    <property type="entry name" value="Rhodanese"/>
    <property type="match status" value="2"/>
</dbReference>
<keyword evidence="1" id="KW-0479">Metal-binding</keyword>
<dbReference type="PANTHER" id="PTHR43084:SF1">
    <property type="entry name" value="PERSULFIDE DIOXYGENASE ETHE1, MITOCHONDRIAL"/>
    <property type="match status" value="1"/>
</dbReference>
<dbReference type="InterPro" id="IPR001279">
    <property type="entry name" value="Metallo-B-lactamas"/>
</dbReference>
<comment type="caution">
    <text evidence="3">The sequence shown here is derived from an EMBL/GenBank/DDBJ whole genome shotgun (WGS) entry which is preliminary data.</text>
</comment>
<dbReference type="InterPro" id="IPR036873">
    <property type="entry name" value="Rhodanese-like_dom_sf"/>
</dbReference>
<evidence type="ECO:0000313" key="4">
    <source>
        <dbReference type="Proteomes" id="UP000664277"/>
    </source>
</evidence>
<dbReference type="PANTHER" id="PTHR43084">
    <property type="entry name" value="PERSULFIDE DIOXYGENASE ETHE1"/>
    <property type="match status" value="1"/>
</dbReference>
<dbReference type="SMART" id="SM00849">
    <property type="entry name" value="Lactamase_B"/>
    <property type="match status" value="1"/>
</dbReference>
<dbReference type="Gene3D" id="3.60.15.10">
    <property type="entry name" value="Ribonuclease Z/Hydroxyacylglutathione hydrolase-like"/>
    <property type="match status" value="1"/>
</dbReference>
<dbReference type="InterPro" id="IPR036866">
    <property type="entry name" value="RibonucZ/Hydroxyglut_hydro"/>
</dbReference>
<proteinExistence type="predicted"/>
<dbReference type="InterPro" id="IPR001763">
    <property type="entry name" value="Rhodanese-like_dom"/>
</dbReference>
<dbReference type="GO" id="GO:0050313">
    <property type="term" value="F:sulfur dioxygenase activity"/>
    <property type="evidence" value="ECO:0007669"/>
    <property type="project" value="InterPro"/>
</dbReference>
<organism evidence="3 4">
    <name type="scientific">Candidatus Obscuribacter phosphatis</name>
    <dbReference type="NCBI Taxonomy" id="1906157"/>
    <lineage>
        <taxon>Bacteria</taxon>
        <taxon>Bacillati</taxon>
        <taxon>Candidatus Melainabacteria</taxon>
        <taxon>Candidatus Obscuribacterales</taxon>
        <taxon>Candidatus Obscuribacteraceae</taxon>
        <taxon>Candidatus Obscuribacter</taxon>
    </lineage>
</organism>
<dbReference type="AlphaFoldDB" id="A0A8J7PKH6"/>
<dbReference type="FunFam" id="3.60.15.10:FF:000030">
    <property type="entry name" value="Metallo-beta-lactamase family protein"/>
    <property type="match status" value="1"/>
</dbReference>
<dbReference type="GO" id="GO:0046872">
    <property type="term" value="F:metal ion binding"/>
    <property type="evidence" value="ECO:0007669"/>
    <property type="project" value="UniProtKB-KW"/>
</dbReference>
<dbReference type="InterPro" id="IPR001307">
    <property type="entry name" value="Thiosulphate_STrfase_CS"/>
</dbReference>
<dbReference type="CDD" id="cd00158">
    <property type="entry name" value="RHOD"/>
    <property type="match status" value="2"/>
</dbReference>
<dbReference type="InterPro" id="IPR044528">
    <property type="entry name" value="POD-like_MBL-fold"/>
</dbReference>
<evidence type="ECO:0000259" key="2">
    <source>
        <dbReference type="PROSITE" id="PS50206"/>
    </source>
</evidence>
<dbReference type="SUPFAM" id="SSF52821">
    <property type="entry name" value="Rhodanese/Cell cycle control phosphatase"/>
    <property type="match status" value="2"/>
</dbReference>
<evidence type="ECO:0000256" key="1">
    <source>
        <dbReference type="ARBA" id="ARBA00022723"/>
    </source>
</evidence>
<dbReference type="InterPro" id="IPR051682">
    <property type="entry name" value="Mito_Persulfide_Diox"/>
</dbReference>
<dbReference type="PROSITE" id="PS00380">
    <property type="entry name" value="RHODANESE_1"/>
    <property type="match status" value="1"/>
</dbReference>
<name>A0A8J7PKH6_9BACT</name>
<accession>A0A8J7PKH6</accession>
<protein>
    <submittedName>
        <fullName evidence="3">MBL fold metallo-hydrolase</fullName>
    </submittedName>
</protein>